<sequence>MGSTLALPFKVMEVPNVMLPRSGPALATGVPGGSGVGAGAFDTSEQAPRPKATRSEKKTVQIVCRLNNCLRMVGPR</sequence>
<feature type="region of interest" description="Disordered" evidence="1">
    <location>
        <begin position="37"/>
        <end position="57"/>
    </location>
</feature>
<reference evidence="3" key="1">
    <citation type="submission" date="2018-04" db="EMBL/GenBank/DDBJ databases">
        <authorList>
            <person name="Lucker S."/>
            <person name="Sakoula D."/>
        </authorList>
    </citation>
    <scope>NUCLEOTIDE SEQUENCE [LARGE SCALE GENOMIC DNA]</scope>
</reference>
<evidence type="ECO:0000256" key="1">
    <source>
        <dbReference type="SAM" id="MobiDB-lite"/>
    </source>
</evidence>
<proteinExistence type="predicted"/>
<dbReference type="EMBL" id="OUNR01000019">
    <property type="protein sequence ID" value="SPP66408.1"/>
    <property type="molecule type" value="Genomic_DNA"/>
</dbReference>
<gene>
    <name evidence="2" type="ORF">NITLEN_60211</name>
</gene>
<dbReference type="InParanoid" id="A0A330LAX1"/>
<protein>
    <submittedName>
        <fullName evidence="2">Uncharacterized protein</fullName>
    </submittedName>
</protein>
<dbReference type="AlphaFoldDB" id="A0A330LAX1"/>
<name>A0A330LAX1_9BACT</name>
<evidence type="ECO:0000313" key="2">
    <source>
        <dbReference type="EMBL" id="SPP66408.1"/>
    </source>
</evidence>
<dbReference type="Proteomes" id="UP000248168">
    <property type="component" value="Unassembled WGS sequence"/>
</dbReference>
<evidence type="ECO:0000313" key="3">
    <source>
        <dbReference type="Proteomes" id="UP000248168"/>
    </source>
</evidence>
<keyword evidence="3" id="KW-1185">Reference proteome</keyword>
<organism evidence="2 3">
    <name type="scientific">Nitrospira lenta</name>
    <dbReference type="NCBI Taxonomy" id="1436998"/>
    <lineage>
        <taxon>Bacteria</taxon>
        <taxon>Pseudomonadati</taxon>
        <taxon>Nitrospirota</taxon>
        <taxon>Nitrospiria</taxon>
        <taxon>Nitrospirales</taxon>
        <taxon>Nitrospiraceae</taxon>
        <taxon>Nitrospira</taxon>
    </lineage>
</organism>
<accession>A0A330LAX1</accession>